<feature type="transmembrane region" description="Helical" evidence="1">
    <location>
        <begin position="98"/>
        <end position="123"/>
    </location>
</feature>
<evidence type="ECO:0000313" key="2">
    <source>
        <dbReference type="EMBL" id="GAI52179.1"/>
    </source>
</evidence>
<gene>
    <name evidence="2" type="ORF">S06H3_52814</name>
</gene>
<organism evidence="2">
    <name type="scientific">marine sediment metagenome</name>
    <dbReference type="NCBI Taxonomy" id="412755"/>
    <lineage>
        <taxon>unclassified sequences</taxon>
        <taxon>metagenomes</taxon>
        <taxon>ecological metagenomes</taxon>
    </lineage>
</organism>
<sequence length="140" mass="15140">MELNLKLKRSKKNPILSPTNRAWENKLVFNPGVIQLGGKIHLLYRAHGDDGIARLGYARLKNIDAVEVPSLNINSMLANAVRVTTSREGLKGLLSIPLYANAGYLVADTVVVSLLGFAFWALAARLYTPVQVGLASATIA</sequence>
<name>X1R9B0_9ZZZZ</name>
<accession>X1R9B0</accession>
<reference evidence="2" key="1">
    <citation type="journal article" date="2014" name="Front. Microbiol.">
        <title>High frequency of phylogenetically diverse reductive dehalogenase-homologous genes in deep subseafloor sedimentary metagenomes.</title>
        <authorList>
            <person name="Kawai M."/>
            <person name="Futagami T."/>
            <person name="Toyoda A."/>
            <person name="Takaki Y."/>
            <person name="Nishi S."/>
            <person name="Hori S."/>
            <person name="Arai W."/>
            <person name="Tsubouchi T."/>
            <person name="Morono Y."/>
            <person name="Uchiyama I."/>
            <person name="Ito T."/>
            <person name="Fujiyama A."/>
            <person name="Inagaki F."/>
            <person name="Takami H."/>
        </authorList>
    </citation>
    <scope>NUCLEOTIDE SEQUENCE</scope>
    <source>
        <strain evidence="2">Expedition CK06-06</strain>
    </source>
</reference>
<dbReference type="Gene3D" id="2.115.10.20">
    <property type="entry name" value="Glycosyl hydrolase domain, family 43"/>
    <property type="match status" value="1"/>
</dbReference>
<dbReference type="SUPFAM" id="SSF75005">
    <property type="entry name" value="Arabinanase/levansucrase/invertase"/>
    <property type="match status" value="1"/>
</dbReference>
<feature type="non-terminal residue" evidence="2">
    <location>
        <position position="140"/>
    </location>
</feature>
<dbReference type="EMBL" id="BARV01033622">
    <property type="protein sequence ID" value="GAI52179.1"/>
    <property type="molecule type" value="Genomic_DNA"/>
</dbReference>
<keyword evidence="1" id="KW-0812">Transmembrane</keyword>
<keyword evidence="1" id="KW-1133">Transmembrane helix</keyword>
<protein>
    <submittedName>
        <fullName evidence="2">Uncharacterized protein</fullName>
    </submittedName>
</protein>
<dbReference type="InterPro" id="IPR023296">
    <property type="entry name" value="Glyco_hydro_beta-prop_sf"/>
</dbReference>
<keyword evidence="1" id="KW-0472">Membrane</keyword>
<proteinExistence type="predicted"/>
<evidence type="ECO:0000256" key="1">
    <source>
        <dbReference type="SAM" id="Phobius"/>
    </source>
</evidence>
<comment type="caution">
    <text evidence="2">The sequence shown here is derived from an EMBL/GenBank/DDBJ whole genome shotgun (WGS) entry which is preliminary data.</text>
</comment>
<dbReference type="AlphaFoldDB" id="X1R9B0"/>